<name>A0ABR7L408_9PSEU</name>
<evidence type="ECO:0000256" key="1">
    <source>
        <dbReference type="ARBA" id="ARBA00004733"/>
    </source>
</evidence>
<comment type="caution">
    <text evidence="10">The sequence shown here is derived from an EMBL/GenBank/DDBJ whole genome shotgun (WGS) entry which is preliminary data.</text>
</comment>
<dbReference type="InterPro" id="IPR011060">
    <property type="entry name" value="RibuloseP-bd_barrel"/>
</dbReference>
<keyword evidence="6 8" id="KW-0456">Lyase</keyword>
<dbReference type="Gene3D" id="3.20.20.70">
    <property type="entry name" value="Aldolase class I"/>
    <property type="match status" value="1"/>
</dbReference>
<evidence type="ECO:0000256" key="7">
    <source>
        <dbReference type="ARBA" id="ARBA00049047"/>
    </source>
</evidence>
<dbReference type="PANTHER" id="PTHR43406:SF1">
    <property type="entry name" value="TRYPTOPHAN SYNTHASE ALPHA CHAIN, CHLOROPLASTIC"/>
    <property type="match status" value="1"/>
</dbReference>
<feature type="active site" description="Proton acceptor" evidence="8">
    <location>
        <position position="47"/>
    </location>
</feature>
<comment type="similarity">
    <text evidence="8 9">Belongs to the TrpA family.</text>
</comment>
<comment type="catalytic activity">
    <reaction evidence="7 8">
        <text>(1S,2R)-1-C-(indol-3-yl)glycerol 3-phosphate + L-serine = D-glyceraldehyde 3-phosphate + L-tryptophan + H2O</text>
        <dbReference type="Rhea" id="RHEA:10532"/>
        <dbReference type="ChEBI" id="CHEBI:15377"/>
        <dbReference type="ChEBI" id="CHEBI:33384"/>
        <dbReference type="ChEBI" id="CHEBI:57912"/>
        <dbReference type="ChEBI" id="CHEBI:58866"/>
        <dbReference type="ChEBI" id="CHEBI:59776"/>
        <dbReference type="EC" id="4.2.1.20"/>
    </reaction>
</comment>
<keyword evidence="5 8" id="KW-0057">Aromatic amino acid biosynthesis</keyword>
<dbReference type="CDD" id="cd04724">
    <property type="entry name" value="Tryptophan_synthase_alpha"/>
    <property type="match status" value="1"/>
</dbReference>
<gene>
    <name evidence="8 10" type="primary">trpA</name>
    <name evidence="10" type="ORF">GPZ80_09610</name>
</gene>
<dbReference type="Pfam" id="PF00290">
    <property type="entry name" value="Trp_syntA"/>
    <property type="match status" value="1"/>
</dbReference>
<dbReference type="PROSITE" id="PS00167">
    <property type="entry name" value="TRP_SYNTHASE_ALPHA"/>
    <property type="match status" value="1"/>
</dbReference>
<dbReference type="PANTHER" id="PTHR43406">
    <property type="entry name" value="TRYPTOPHAN SYNTHASE, ALPHA CHAIN"/>
    <property type="match status" value="1"/>
</dbReference>
<dbReference type="GO" id="GO:0004834">
    <property type="term" value="F:tryptophan synthase activity"/>
    <property type="evidence" value="ECO:0007669"/>
    <property type="project" value="UniProtKB-EC"/>
</dbReference>
<evidence type="ECO:0000256" key="3">
    <source>
        <dbReference type="ARBA" id="ARBA00022605"/>
    </source>
</evidence>
<evidence type="ECO:0000256" key="6">
    <source>
        <dbReference type="ARBA" id="ARBA00023239"/>
    </source>
</evidence>
<protein>
    <recommendedName>
        <fullName evidence="8">Tryptophan synthase alpha chain</fullName>
        <ecNumber evidence="8">4.2.1.20</ecNumber>
    </recommendedName>
</protein>
<dbReference type="InterPro" id="IPR018204">
    <property type="entry name" value="Trp_synthase_alpha_AS"/>
</dbReference>
<evidence type="ECO:0000256" key="2">
    <source>
        <dbReference type="ARBA" id="ARBA00011270"/>
    </source>
</evidence>
<keyword evidence="11" id="KW-1185">Reference proteome</keyword>
<evidence type="ECO:0000313" key="11">
    <source>
        <dbReference type="Proteomes" id="UP000734823"/>
    </source>
</evidence>
<dbReference type="HAMAP" id="MF_00131">
    <property type="entry name" value="Trp_synth_alpha"/>
    <property type="match status" value="1"/>
</dbReference>
<proteinExistence type="inferred from homology"/>
<evidence type="ECO:0000256" key="9">
    <source>
        <dbReference type="RuleBase" id="RU003662"/>
    </source>
</evidence>
<dbReference type="InterPro" id="IPR002028">
    <property type="entry name" value="Trp_synthase_suA"/>
</dbReference>
<accession>A0ABR7L408</accession>
<keyword evidence="4 8" id="KW-0822">Tryptophan biosynthesis</keyword>
<feature type="active site" description="Proton acceptor" evidence="8">
    <location>
        <position position="58"/>
    </location>
</feature>
<dbReference type="RefSeq" id="WP_187219943.1">
    <property type="nucleotide sequence ID" value="NZ_JABVED010000004.1"/>
</dbReference>
<dbReference type="EC" id="4.2.1.20" evidence="8"/>
<comment type="subunit">
    <text evidence="2 8">Tetramer of two alpha and two beta chains.</text>
</comment>
<dbReference type="Proteomes" id="UP000734823">
    <property type="component" value="Unassembled WGS sequence"/>
</dbReference>
<dbReference type="NCBIfam" id="TIGR00262">
    <property type="entry name" value="trpA"/>
    <property type="match status" value="1"/>
</dbReference>
<comment type="pathway">
    <text evidence="1 8">Amino-acid biosynthesis; L-tryptophan biosynthesis; L-tryptophan from chorismate: step 5/5.</text>
</comment>
<comment type="function">
    <text evidence="8">The alpha subunit is responsible for the aldol cleavage of indoleglycerol phosphate to indole and glyceraldehyde 3-phosphate.</text>
</comment>
<evidence type="ECO:0000313" key="10">
    <source>
        <dbReference type="EMBL" id="MBC6447425.1"/>
    </source>
</evidence>
<evidence type="ECO:0000256" key="4">
    <source>
        <dbReference type="ARBA" id="ARBA00022822"/>
    </source>
</evidence>
<keyword evidence="3 8" id="KW-0028">Amino-acid biosynthesis</keyword>
<dbReference type="EMBL" id="JABVED010000004">
    <property type="protein sequence ID" value="MBC6447425.1"/>
    <property type="molecule type" value="Genomic_DNA"/>
</dbReference>
<evidence type="ECO:0000256" key="8">
    <source>
        <dbReference type="HAMAP-Rule" id="MF_00131"/>
    </source>
</evidence>
<evidence type="ECO:0000256" key="5">
    <source>
        <dbReference type="ARBA" id="ARBA00023141"/>
    </source>
</evidence>
<dbReference type="SUPFAM" id="SSF51366">
    <property type="entry name" value="Ribulose-phoshate binding barrel"/>
    <property type="match status" value="1"/>
</dbReference>
<organism evidence="10 11">
    <name type="scientific">Actinokineospora xionganensis</name>
    <dbReference type="NCBI Taxonomy" id="2684470"/>
    <lineage>
        <taxon>Bacteria</taxon>
        <taxon>Bacillati</taxon>
        <taxon>Actinomycetota</taxon>
        <taxon>Actinomycetes</taxon>
        <taxon>Pseudonocardiales</taxon>
        <taxon>Pseudonocardiaceae</taxon>
        <taxon>Actinokineospora</taxon>
    </lineage>
</organism>
<reference evidence="10 11" key="1">
    <citation type="submission" date="2020-06" db="EMBL/GenBank/DDBJ databases">
        <title>Actinokineospora xiongansis sp. nov., isolated from soil of Baiyangdian.</title>
        <authorList>
            <person name="Zhang X."/>
        </authorList>
    </citation>
    <scope>NUCLEOTIDE SEQUENCE [LARGE SCALE GENOMIC DNA]</scope>
    <source>
        <strain evidence="10 11">HBU206404</strain>
    </source>
</reference>
<sequence length="266" mass="27769">MNTLEGRLRSARHQGRKLLAPYVTGGISDDWTRYLAAYQDAGADAVEIGLPFSDPMLDGGTIQEASDRALARGASADRILAELAEVDLTVPRVVMTYTNLVVRQGVETFCGKLRDAGVSGLIVPDLPLGESGELEGAAAASGVDLVLLAAPSTSPERLREIGERSRGFVYAVSLMGTTGERDQLAESGLALARALKAVTDRPVLLGFGVSRPAHAVQACRTGDGVVVASALMRRVIDGAGPAEVGADVDAMRTELDRSADEPTGSP</sequence>
<dbReference type="InterPro" id="IPR013785">
    <property type="entry name" value="Aldolase_TIM"/>
</dbReference>